<dbReference type="Gramene" id="KQL24281">
    <property type="protein sequence ID" value="KQL24281"/>
    <property type="gene ID" value="SETIT_031563mg"/>
</dbReference>
<dbReference type="Proteomes" id="UP000004995">
    <property type="component" value="Unassembled WGS sequence"/>
</dbReference>
<sequence>MANGPFQKEKRHVLGSKEDTMQPWEVGTDRKRVPTILASHCPLVSLAAWVCERGVLMDFIRSNSTLLSCACNALSASERNSGFHWTQACTINSAVLRNGARNNYLLKGHGNRL</sequence>
<keyword evidence="3" id="KW-1185">Reference proteome</keyword>
<dbReference type="HOGENOM" id="CLU_2137836_0_0_1"/>
<protein>
    <submittedName>
        <fullName evidence="2">Uncharacterized protein</fullName>
    </submittedName>
</protein>
<dbReference type="AlphaFoldDB" id="K3ZY81"/>
<name>K3ZY81_SETIT</name>
<feature type="region of interest" description="Disordered" evidence="1">
    <location>
        <begin position="1"/>
        <end position="26"/>
    </location>
</feature>
<evidence type="ECO:0000313" key="3">
    <source>
        <dbReference type="Proteomes" id="UP000004995"/>
    </source>
</evidence>
<dbReference type="EMBL" id="AGNK02001048">
    <property type="status" value="NOT_ANNOTATED_CDS"/>
    <property type="molecule type" value="Genomic_DNA"/>
</dbReference>
<accession>K3ZY81</accession>
<dbReference type="InParanoid" id="K3ZY81"/>
<organism evidence="2 3">
    <name type="scientific">Setaria italica</name>
    <name type="common">Foxtail millet</name>
    <name type="synonym">Panicum italicum</name>
    <dbReference type="NCBI Taxonomy" id="4555"/>
    <lineage>
        <taxon>Eukaryota</taxon>
        <taxon>Viridiplantae</taxon>
        <taxon>Streptophyta</taxon>
        <taxon>Embryophyta</taxon>
        <taxon>Tracheophyta</taxon>
        <taxon>Spermatophyta</taxon>
        <taxon>Magnoliopsida</taxon>
        <taxon>Liliopsida</taxon>
        <taxon>Poales</taxon>
        <taxon>Poaceae</taxon>
        <taxon>PACMAD clade</taxon>
        <taxon>Panicoideae</taxon>
        <taxon>Panicodae</taxon>
        <taxon>Paniceae</taxon>
        <taxon>Cenchrinae</taxon>
        <taxon>Setaria</taxon>
    </lineage>
</organism>
<evidence type="ECO:0000313" key="2">
    <source>
        <dbReference type="EnsemblPlants" id="KQL24281"/>
    </source>
</evidence>
<proteinExistence type="predicted"/>
<reference evidence="2" key="2">
    <citation type="submission" date="2018-08" db="UniProtKB">
        <authorList>
            <consortium name="EnsemblPlants"/>
        </authorList>
    </citation>
    <scope>IDENTIFICATION</scope>
    <source>
        <strain evidence="2">Yugu1</strain>
    </source>
</reference>
<reference evidence="3" key="1">
    <citation type="journal article" date="2012" name="Nat. Biotechnol.">
        <title>Reference genome sequence of the model plant Setaria.</title>
        <authorList>
            <person name="Bennetzen J.L."/>
            <person name="Schmutz J."/>
            <person name="Wang H."/>
            <person name="Percifield R."/>
            <person name="Hawkins J."/>
            <person name="Pontaroli A.C."/>
            <person name="Estep M."/>
            <person name="Feng L."/>
            <person name="Vaughn J.N."/>
            <person name="Grimwood J."/>
            <person name="Jenkins J."/>
            <person name="Barry K."/>
            <person name="Lindquist E."/>
            <person name="Hellsten U."/>
            <person name="Deshpande S."/>
            <person name="Wang X."/>
            <person name="Wu X."/>
            <person name="Mitros T."/>
            <person name="Triplett J."/>
            <person name="Yang X."/>
            <person name="Ye C.Y."/>
            <person name="Mauro-Herrera M."/>
            <person name="Wang L."/>
            <person name="Li P."/>
            <person name="Sharma M."/>
            <person name="Sharma R."/>
            <person name="Ronald P.C."/>
            <person name="Panaud O."/>
            <person name="Kellogg E.A."/>
            <person name="Brutnell T.P."/>
            <person name="Doust A.N."/>
            <person name="Tuskan G.A."/>
            <person name="Rokhsar D."/>
            <person name="Devos K.M."/>
        </authorList>
    </citation>
    <scope>NUCLEOTIDE SEQUENCE [LARGE SCALE GENOMIC DNA]</scope>
    <source>
        <strain evidence="3">cv. Yugu1</strain>
    </source>
</reference>
<evidence type="ECO:0000256" key="1">
    <source>
        <dbReference type="SAM" id="MobiDB-lite"/>
    </source>
</evidence>
<dbReference type="EnsemblPlants" id="KQL24281">
    <property type="protein sequence ID" value="KQL24281"/>
    <property type="gene ID" value="SETIT_031563mg"/>
</dbReference>